<evidence type="ECO:0000259" key="9">
    <source>
        <dbReference type="PROSITE" id="PS50016"/>
    </source>
</evidence>
<feature type="binding site" evidence="7">
    <location>
        <position position="155"/>
    </location>
    <ligand>
        <name>Zn(2+)</name>
        <dbReference type="ChEBI" id="CHEBI:29105"/>
        <label>1</label>
    </ligand>
</feature>
<dbReference type="Proteomes" id="UP000192639">
    <property type="component" value="Unassembled WGS sequence"/>
</dbReference>
<proteinExistence type="inferred from homology"/>
<evidence type="ECO:0000256" key="6">
    <source>
        <dbReference type="ARBA" id="ARBA00023242"/>
    </source>
</evidence>
<keyword evidence="5 7" id="KW-0862">Zinc</keyword>
<dbReference type="GO" id="GO:0008270">
    <property type="term" value="F:zinc ion binding"/>
    <property type="evidence" value="ECO:0007669"/>
    <property type="project" value="UniProtKB-KW"/>
</dbReference>
<dbReference type="Gene3D" id="3.30.40.10">
    <property type="entry name" value="Zinc/RING finger domain, C3HC4 (zinc finger)"/>
    <property type="match status" value="1"/>
</dbReference>
<feature type="binding site" evidence="7">
    <location>
        <position position="144"/>
    </location>
    <ligand>
        <name>Zn(2+)</name>
        <dbReference type="ChEBI" id="CHEBI:29105"/>
        <label>2</label>
    </ligand>
</feature>
<dbReference type="VEuPathDB" id="MicrosporidiaDB:ECANGB1_48"/>
<evidence type="ECO:0000256" key="4">
    <source>
        <dbReference type="ARBA" id="ARBA00022771"/>
    </source>
</evidence>
<keyword evidence="6" id="KW-0539">Nucleus</keyword>
<comment type="similarity">
    <text evidence="2">Belongs to the ING family.</text>
</comment>
<dbReference type="EMBL" id="LWDP01000010">
    <property type="protein sequence ID" value="ORD94764.1"/>
    <property type="molecule type" value="Genomic_DNA"/>
</dbReference>
<dbReference type="InterPro" id="IPR011011">
    <property type="entry name" value="Znf_FYVE_PHD"/>
</dbReference>
<keyword evidence="3 7" id="KW-0479">Metal-binding</keyword>
<evidence type="ECO:0000256" key="5">
    <source>
        <dbReference type="ARBA" id="ARBA00022833"/>
    </source>
</evidence>
<evidence type="ECO:0000313" key="11">
    <source>
        <dbReference type="Proteomes" id="UP000192639"/>
    </source>
</evidence>
<protein>
    <submittedName>
        <fullName evidence="10">ING4</fullName>
    </submittedName>
</protein>
<dbReference type="InterPro" id="IPR013083">
    <property type="entry name" value="Znf_RING/FYVE/PHD"/>
</dbReference>
<feature type="binding site" evidence="7">
    <location>
        <position position="131"/>
    </location>
    <ligand>
        <name>Zn(2+)</name>
        <dbReference type="ChEBI" id="CHEBI:29105"/>
        <label>1</label>
    </ligand>
</feature>
<dbReference type="SUPFAM" id="SSF57903">
    <property type="entry name" value="FYVE/PHD zinc finger"/>
    <property type="match status" value="1"/>
</dbReference>
<name>A0A1Y1S8G4_9MICR</name>
<evidence type="ECO:0000256" key="8">
    <source>
        <dbReference type="PROSITE-ProRule" id="PRU00146"/>
    </source>
</evidence>
<dbReference type="PROSITE" id="PS01359">
    <property type="entry name" value="ZF_PHD_1"/>
    <property type="match status" value="1"/>
</dbReference>
<dbReference type="InterPro" id="IPR001965">
    <property type="entry name" value="Znf_PHD"/>
</dbReference>
<sequence length="179" mass="21126">MKFFNPSDIFDNIIQTVQQMPVEAFYFRRQIRRVDNYTEKYRKKLKKAVKRLPNKNEEKINRIERKLTQAFSKKRELIERFREAIKSHMVFFRKLNELTNNTINVGEMALKVNCANVVKVSSQTDDDGIYCSCKSKAQGNMIMCANPYCEIRWYHFKCVGILKASKTQWKCSRCVAESG</sequence>
<keyword evidence="11" id="KW-1185">Reference proteome</keyword>
<evidence type="ECO:0000256" key="3">
    <source>
        <dbReference type="ARBA" id="ARBA00022723"/>
    </source>
</evidence>
<dbReference type="InterPro" id="IPR019787">
    <property type="entry name" value="Znf_PHD-finger"/>
</dbReference>
<dbReference type="OrthoDB" id="5411773at2759"/>
<dbReference type="InterPro" id="IPR019786">
    <property type="entry name" value="Zinc_finger_PHD-type_CS"/>
</dbReference>
<gene>
    <name evidence="10" type="primary">ING4</name>
    <name evidence="10" type="ORF">ECANGB1_48</name>
</gene>
<feature type="binding site" evidence="7">
    <location>
        <position position="174"/>
    </location>
    <ligand>
        <name>Zn(2+)</name>
        <dbReference type="ChEBI" id="CHEBI:29105"/>
        <label>2</label>
    </ligand>
</feature>
<reference evidence="10 11" key="1">
    <citation type="journal article" date="2017" name="Environ. Microbiol.">
        <title>Decay of the glycolytic pathway and adaptation to intranuclear parasitism within Enterocytozoonidae microsporidia.</title>
        <authorList>
            <person name="Wiredu Boakye D."/>
            <person name="Jaroenlak P."/>
            <person name="Prachumwat A."/>
            <person name="Williams T.A."/>
            <person name="Bateman K.S."/>
            <person name="Itsathitphaisarn O."/>
            <person name="Sritunyalucksana K."/>
            <person name="Paszkiewicz K.H."/>
            <person name="Moore K.A."/>
            <person name="Stentiford G.D."/>
            <person name="Williams B.A."/>
        </authorList>
    </citation>
    <scope>NUCLEOTIDE SEQUENCE [LARGE SCALE GENOMIC DNA]</scope>
    <source>
        <strain evidence="10 11">GB1</strain>
    </source>
</reference>
<keyword evidence="4 8" id="KW-0863">Zinc-finger</keyword>
<feature type="binding site" evidence="7">
    <location>
        <position position="158"/>
    </location>
    <ligand>
        <name>Zn(2+)</name>
        <dbReference type="ChEBI" id="CHEBI:29105"/>
        <label>1</label>
    </ligand>
</feature>
<feature type="binding site" evidence="7">
    <location>
        <position position="171"/>
    </location>
    <ligand>
        <name>Zn(2+)</name>
        <dbReference type="ChEBI" id="CHEBI:29105"/>
        <label>2</label>
    </ligand>
</feature>
<dbReference type="AlphaFoldDB" id="A0A1Y1S8G4"/>
<dbReference type="PANTHER" id="PTHR10333">
    <property type="entry name" value="INHIBITOR OF GROWTH PROTEIN"/>
    <property type="match status" value="1"/>
</dbReference>
<dbReference type="InterPro" id="IPR028651">
    <property type="entry name" value="ING_fam"/>
</dbReference>
<evidence type="ECO:0000256" key="1">
    <source>
        <dbReference type="ARBA" id="ARBA00004123"/>
    </source>
</evidence>
<evidence type="ECO:0000256" key="2">
    <source>
        <dbReference type="ARBA" id="ARBA00010210"/>
    </source>
</evidence>
<comment type="subcellular location">
    <subcellularLocation>
        <location evidence="1">Nucleus</location>
    </subcellularLocation>
</comment>
<organism evidence="10 11">
    <name type="scientific">Enterospora canceri</name>
    <dbReference type="NCBI Taxonomy" id="1081671"/>
    <lineage>
        <taxon>Eukaryota</taxon>
        <taxon>Fungi</taxon>
        <taxon>Fungi incertae sedis</taxon>
        <taxon>Microsporidia</taxon>
        <taxon>Enterocytozoonidae</taxon>
        <taxon>Enterospora</taxon>
    </lineage>
</organism>
<dbReference type="PROSITE" id="PS50016">
    <property type="entry name" value="ZF_PHD_2"/>
    <property type="match status" value="1"/>
</dbReference>
<dbReference type="SMART" id="SM00249">
    <property type="entry name" value="PHD"/>
    <property type="match status" value="1"/>
</dbReference>
<feature type="binding site" evidence="7">
    <location>
        <position position="149"/>
    </location>
    <ligand>
        <name>Zn(2+)</name>
        <dbReference type="ChEBI" id="CHEBI:29105"/>
        <label>2</label>
    </ligand>
</feature>
<evidence type="ECO:0000256" key="7">
    <source>
        <dbReference type="PIRSR" id="PIRSR628651-51"/>
    </source>
</evidence>
<feature type="binding site" evidence="7">
    <location>
        <position position="133"/>
    </location>
    <ligand>
        <name>Zn(2+)</name>
        <dbReference type="ChEBI" id="CHEBI:29105"/>
        <label>1</label>
    </ligand>
</feature>
<dbReference type="GO" id="GO:0005634">
    <property type="term" value="C:nucleus"/>
    <property type="evidence" value="ECO:0007669"/>
    <property type="project" value="UniProtKB-SubCell"/>
</dbReference>
<evidence type="ECO:0000313" key="10">
    <source>
        <dbReference type="EMBL" id="ORD94764.1"/>
    </source>
</evidence>
<accession>A0A1Y1S8G4</accession>
<feature type="domain" description="PHD-type" evidence="9">
    <location>
        <begin position="128"/>
        <end position="177"/>
    </location>
</feature>
<comment type="caution">
    <text evidence="10">The sequence shown here is derived from an EMBL/GenBank/DDBJ whole genome shotgun (WGS) entry which is preliminary data.</text>
</comment>